<feature type="region of interest" description="Disordered" evidence="1">
    <location>
        <begin position="140"/>
        <end position="161"/>
    </location>
</feature>
<reference evidence="2 3" key="2">
    <citation type="journal article" date="2017" name="Front. Plant Sci.">
        <title>Gene Classification and Mining of Molecular Markers Useful in Red Clover (Trifolium pratense) Breeding.</title>
        <authorList>
            <person name="Istvanek J."/>
            <person name="Dluhosova J."/>
            <person name="Dluhos P."/>
            <person name="Patkova L."/>
            <person name="Nedelnik J."/>
            <person name="Repkova J."/>
        </authorList>
    </citation>
    <scope>NUCLEOTIDE SEQUENCE [LARGE SCALE GENOMIC DNA]</scope>
    <source>
        <strain evidence="3">cv. Tatra</strain>
        <tissue evidence="2">Young leaves</tissue>
    </source>
</reference>
<name>A0A2K3PLU5_TRIPR</name>
<protein>
    <submittedName>
        <fullName evidence="2">Uncharacterized protein</fullName>
    </submittedName>
</protein>
<evidence type="ECO:0000313" key="2">
    <source>
        <dbReference type="EMBL" id="PNY16259.1"/>
    </source>
</evidence>
<dbReference type="OrthoDB" id="785928at2759"/>
<gene>
    <name evidence="2" type="ORF">L195_g012974</name>
</gene>
<comment type="caution">
    <text evidence="2">The sequence shown here is derived from an EMBL/GenBank/DDBJ whole genome shotgun (WGS) entry which is preliminary data.</text>
</comment>
<dbReference type="STRING" id="57577.A0A2K3PLU5"/>
<proteinExistence type="predicted"/>
<organism evidence="2 3">
    <name type="scientific">Trifolium pratense</name>
    <name type="common">Red clover</name>
    <dbReference type="NCBI Taxonomy" id="57577"/>
    <lineage>
        <taxon>Eukaryota</taxon>
        <taxon>Viridiplantae</taxon>
        <taxon>Streptophyta</taxon>
        <taxon>Embryophyta</taxon>
        <taxon>Tracheophyta</taxon>
        <taxon>Spermatophyta</taxon>
        <taxon>Magnoliopsida</taxon>
        <taxon>eudicotyledons</taxon>
        <taxon>Gunneridae</taxon>
        <taxon>Pentapetalae</taxon>
        <taxon>rosids</taxon>
        <taxon>fabids</taxon>
        <taxon>Fabales</taxon>
        <taxon>Fabaceae</taxon>
        <taxon>Papilionoideae</taxon>
        <taxon>50 kb inversion clade</taxon>
        <taxon>NPAAA clade</taxon>
        <taxon>Hologalegina</taxon>
        <taxon>IRL clade</taxon>
        <taxon>Trifolieae</taxon>
        <taxon>Trifolium</taxon>
    </lineage>
</organism>
<feature type="region of interest" description="Disordered" evidence="1">
    <location>
        <begin position="87"/>
        <end position="125"/>
    </location>
</feature>
<accession>A0A2K3PLU5</accession>
<dbReference type="PANTHER" id="PTHR37182:SF2">
    <property type="entry name" value="F24J8.11 PROTEIN"/>
    <property type="match status" value="1"/>
</dbReference>
<dbReference type="AlphaFoldDB" id="A0A2K3PLU5"/>
<dbReference type="EMBL" id="ASHM01008372">
    <property type="protein sequence ID" value="PNY16259.1"/>
    <property type="molecule type" value="Genomic_DNA"/>
</dbReference>
<dbReference type="Proteomes" id="UP000236291">
    <property type="component" value="Unassembled WGS sequence"/>
</dbReference>
<sequence>MVHLLTPTPTTAATALSTRPWKSPSLYSWKNGCFSTIRVCCIGNQYQPQVSNHGQVLPTRDDHTLHRRALMGLSSAVVLGLTWSDGQSARAAARRPPPPPPKEKKDPNVSGVQAKVLASKKRKEALKEEVARLREKGKVINNNINKEPPPPPVVAPIRAPE</sequence>
<reference evidence="2 3" key="1">
    <citation type="journal article" date="2014" name="Am. J. Bot.">
        <title>Genome assembly and annotation for red clover (Trifolium pratense; Fabaceae).</title>
        <authorList>
            <person name="Istvanek J."/>
            <person name="Jaros M."/>
            <person name="Krenek A."/>
            <person name="Repkova J."/>
        </authorList>
    </citation>
    <scope>NUCLEOTIDE SEQUENCE [LARGE SCALE GENOMIC DNA]</scope>
    <source>
        <strain evidence="3">cv. Tatra</strain>
        <tissue evidence="2">Young leaves</tissue>
    </source>
</reference>
<evidence type="ECO:0000313" key="3">
    <source>
        <dbReference type="Proteomes" id="UP000236291"/>
    </source>
</evidence>
<evidence type="ECO:0000256" key="1">
    <source>
        <dbReference type="SAM" id="MobiDB-lite"/>
    </source>
</evidence>
<dbReference type="PANTHER" id="PTHR37182">
    <property type="entry name" value="F24J8.11 PROTEIN"/>
    <property type="match status" value="1"/>
</dbReference>